<feature type="transmembrane region" description="Helical" evidence="8">
    <location>
        <begin position="32"/>
        <end position="52"/>
    </location>
</feature>
<proteinExistence type="inferred from homology"/>
<keyword evidence="2" id="KW-0813">Transport</keyword>
<keyword evidence="5 8" id="KW-1133">Transmembrane helix</keyword>
<protein>
    <submittedName>
        <fullName evidence="9">Multidrug efflux SMR transporter</fullName>
    </submittedName>
</protein>
<dbReference type="InterPro" id="IPR037185">
    <property type="entry name" value="EmrE-like"/>
</dbReference>
<gene>
    <name evidence="9" type="ORF">K8V35_04630</name>
</gene>
<evidence type="ECO:0000313" key="10">
    <source>
        <dbReference type="Proteomes" id="UP000763505"/>
    </source>
</evidence>
<accession>A0A921JB76</accession>
<dbReference type="PANTHER" id="PTHR30561:SF1">
    <property type="entry name" value="MULTIDRUG TRANSPORTER EMRE"/>
    <property type="match status" value="1"/>
</dbReference>
<feature type="transmembrane region" description="Helical" evidence="8">
    <location>
        <begin position="59"/>
        <end position="78"/>
    </location>
</feature>
<keyword evidence="3" id="KW-1003">Cell membrane</keyword>
<keyword evidence="6 8" id="KW-0472">Membrane</keyword>
<evidence type="ECO:0000256" key="8">
    <source>
        <dbReference type="SAM" id="Phobius"/>
    </source>
</evidence>
<dbReference type="AlphaFoldDB" id="A0A921JB76"/>
<dbReference type="Proteomes" id="UP000763505">
    <property type="component" value="Unassembled WGS sequence"/>
</dbReference>
<evidence type="ECO:0000256" key="7">
    <source>
        <dbReference type="RuleBase" id="RU003942"/>
    </source>
</evidence>
<dbReference type="PANTHER" id="PTHR30561">
    <property type="entry name" value="SMR FAMILY PROTON-DEPENDENT DRUG EFFLUX TRANSPORTER SUGE"/>
    <property type="match status" value="1"/>
</dbReference>
<sequence>MGYLLLAGAIVSEVFGTTMMKLTSISKNKKVLALLGVVVGYALSFYALSLALVSIPLSFAYATWSGVGTALTALVGFLVFKEKITVQMAFGILLLIVGIVLMRI</sequence>
<evidence type="ECO:0000256" key="5">
    <source>
        <dbReference type="ARBA" id="ARBA00022989"/>
    </source>
</evidence>
<evidence type="ECO:0000256" key="1">
    <source>
        <dbReference type="ARBA" id="ARBA00004651"/>
    </source>
</evidence>
<dbReference type="EMBL" id="DYYI01000049">
    <property type="protein sequence ID" value="HJE19618.1"/>
    <property type="molecule type" value="Genomic_DNA"/>
</dbReference>
<reference evidence="9" key="2">
    <citation type="submission" date="2021-09" db="EMBL/GenBank/DDBJ databases">
        <authorList>
            <person name="Gilroy R."/>
        </authorList>
    </citation>
    <scope>NUCLEOTIDE SEQUENCE</scope>
    <source>
        <strain evidence="9">6019</strain>
    </source>
</reference>
<comment type="subcellular location">
    <subcellularLocation>
        <location evidence="1 7">Cell membrane</location>
        <topology evidence="1 7">Multi-pass membrane protein</topology>
    </subcellularLocation>
</comment>
<organism evidence="9 10">
    <name type="scientific">Aliicoccus persicus</name>
    <dbReference type="NCBI Taxonomy" id="930138"/>
    <lineage>
        <taxon>Bacteria</taxon>
        <taxon>Bacillati</taxon>
        <taxon>Bacillota</taxon>
        <taxon>Bacilli</taxon>
        <taxon>Bacillales</taxon>
        <taxon>Staphylococcaceae</taxon>
        <taxon>Aliicoccus</taxon>
    </lineage>
</organism>
<dbReference type="GO" id="GO:0005886">
    <property type="term" value="C:plasma membrane"/>
    <property type="evidence" value="ECO:0007669"/>
    <property type="project" value="UniProtKB-SubCell"/>
</dbReference>
<dbReference type="InterPro" id="IPR045324">
    <property type="entry name" value="Small_multidrug_res"/>
</dbReference>
<reference evidence="9" key="1">
    <citation type="journal article" date="2021" name="PeerJ">
        <title>Extensive microbial diversity within the chicken gut microbiome revealed by metagenomics and culture.</title>
        <authorList>
            <person name="Gilroy R."/>
            <person name="Ravi A."/>
            <person name="Getino M."/>
            <person name="Pursley I."/>
            <person name="Horton D.L."/>
            <person name="Alikhan N.F."/>
            <person name="Baker D."/>
            <person name="Gharbi K."/>
            <person name="Hall N."/>
            <person name="Watson M."/>
            <person name="Adriaenssens E.M."/>
            <person name="Foster-Nyarko E."/>
            <person name="Jarju S."/>
            <person name="Secka A."/>
            <person name="Antonio M."/>
            <person name="Oren A."/>
            <person name="Chaudhuri R.R."/>
            <person name="La Ragione R."/>
            <person name="Hildebrand F."/>
            <person name="Pallen M.J."/>
        </authorList>
    </citation>
    <scope>NUCLEOTIDE SEQUENCE</scope>
    <source>
        <strain evidence="9">6019</strain>
    </source>
</reference>
<dbReference type="GO" id="GO:0022857">
    <property type="term" value="F:transmembrane transporter activity"/>
    <property type="evidence" value="ECO:0007669"/>
    <property type="project" value="InterPro"/>
</dbReference>
<evidence type="ECO:0000256" key="6">
    <source>
        <dbReference type="ARBA" id="ARBA00023136"/>
    </source>
</evidence>
<evidence type="ECO:0000256" key="3">
    <source>
        <dbReference type="ARBA" id="ARBA00022475"/>
    </source>
</evidence>
<comment type="similarity">
    <text evidence="7">Belongs to the drug/metabolite transporter (DMT) superfamily. Small multidrug resistance (SMR) (TC 2.A.7.1) family.</text>
</comment>
<dbReference type="InterPro" id="IPR000390">
    <property type="entry name" value="Small_drug/metabolite_transptr"/>
</dbReference>
<dbReference type="SUPFAM" id="SSF103481">
    <property type="entry name" value="Multidrug resistance efflux transporter EmrE"/>
    <property type="match status" value="1"/>
</dbReference>
<evidence type="ECO:0000256" key="4">
    <source>
        <dbReference type="ARBA" id="ARBA00022692"/>
    </source>
</evidence>
<evidence type="ECO:0000256" key="2">
    <source>
        <dbReference type="ARBA" id="ARBA00022448"/>
    </source>
</evidence>
<keyword evidence="4 7" id="KW-0812">Transmembrane</keyword>
<feature type="transmembrane region" description="Helical" evidence="8">
    <location>
        <begin position="84"/>
        <end position="102"/>
    </location>
</feature>
<name>A0A921JB76_9STAP</name>
<evidence type="ECO:0000313" key="9">
    <source>
        <dbReference type="EMBL" id="HJE19618.1"/>
    </source>
</evidence>
<comment type="caution">
    <text evidence="9">The sequence shown here is derived from an EMBL/GenBank/DDBJ whole genome shotgun (WGS) entry which is preliminary data.</text>
</comment>
<dbReference type="Gene3D" id="1.10.3730.20">
    <property type="match status" value="1"/>
</dbReference>
<dbReference type="Pfam" id="PF00893">
    <property type="entry name" value="Multi_Drug_Res"/>
    <property type="match status" value="1"/>
</dbReference>